<dbReference type="PROSITE" id="PS01186">
    <property type="entry name" value="EGF_2"/>
    <property type="match status" value="1"/>
</dbReference>
<dbReference type="InterPro" id="IPR000742">
    <property type="entry name" value="EGF"/>
</dbReference>
<evidence type="ECO:0000313" key="8">
    <source>
        <dbReference type="EMBL" id="TNN27109.1"/>
    </source>
</evidence>
<dbReference type="PROSITE" id="PS50026">
    <property type="entry name" value="EGF_3"/>
    <property type="match status" value="1"/>
</dbReference>
<keyword evidence="4" id="KW-0325">Glycoprotein</keyword>
<keyword evidence="1" id="KW-0732">Signal</keyword>
<comment type="caution">
    <text evidence="8">The sequence shown here is derived from an EMBL/GenBank/DDBJ whole genome shotgun (WGS) entry which is preliminary data.</text>
</comment>
<evidence type="ECO:0000256" key="1">
    <source>
        <dbReference type="ARBA" id="ARBA00022729"/>
    </source>
</evidence>
<evidence type="ECO:0000256" key="4">
    <source>
        <dbReference type="ARBA" id="ARBA00023180"/>
    </source>
</evidence>
<dbReference type="EMBL" id="SRLO01008876">
    <property type="protein sequence ID" value="TNN27109.1"/>
    <property type="molecule type" value="Genomic_DNA"/>
</dbReference>
<evidence type="ECO:0000256" key="3">
    <source>
        <dbReference type="ARBA" id="ARBA00023157"/>
    </source>
</evidence>
<dbReference type="PROSITE" id="PS00022">
    <property type="entry name" value="EGF_1"/>
    <property type="match status" value="1"/>
</dbReference>
<dbReference type="Pfam" id="PF00683">
    <property type="entry name" value="TB"/>
    <property type="match status" value="1"/>
</dbReference>
<proteinExistence type="predicted"/>
<dbReference type="SUPFAM" id="SSF57581">
    <property type="entry name" value="TB module/8-cys domain"/>
    <property type="match status" value="1"/>
</dbReference>
<dbReference type="Gene3D" id="2.10.25.10">
    <property type="entry name" value="Laminin"/>
    <property type="match status" value="1"/>
</dbReference>
<evidence type="ECO:0000313" key="9">
    <source>
        <dbReference type="Proteomes" id="UP000314294"/>
    </source>
</evidence>
<evidence type="ECO:0000259" key="7">
    <source>
        <dbReference type="PROSITE" id="PS51364"/>
    </source>
</evidence>
<reference evidence="8 9" key="1">
    <citation type="submission" date="2019-03" db="EMBL/GenBank/DDBJ databases">
        <title>First draft genome of Liparis tanakae, snailfish: a comprehensive survey of snailfish specific genes.</title>
        <authorList>
            <person name="Kim W."/>
            <person name="Song I."/>
            <person name="Jeong J.-H."/>
            <person name="Kim D."/>
            <person name="Kim S."/>
            <person name="Ryu S."/>
            <person name="Song J.Y."/>
            <person name="Lee S.K."/>
        </authorList>
    </citation>
    <scope>NUCLEOTIDE SEQUENCE [LARGE SCALE GENOMIC DNA]</scope>
    <source>
        <tissue evidence="8">Muscle</tissue>
    </source>
</reference>
<dbReference type="PROSITE" id="PS51364">
    <property type="entry name" value="TB"/>
    <property type="match status" value="1"/>
</dbReference>
<dbReference type="OrthoDB" id="10045365at2759"/>
<dbReference type="Proteomes" id="UP000314294">
    <property type="component" value="Unassembled WGS sequence"/>
</dbReference>
<dbReference type="InterPro" id="IPR017878">
    <property type="entry name" value="TB_dom"/>
</dbReference>
<gene>
    <name evidence="8" type="primary">Ltbp3</name>
    <name evidence="8" type="ORF">EYF80_062748</name>
</gene>
<accession>A0A4Z2EE26</accession>
<organism evidence="8 9">
    <name type="scientific">Liparis tanakae</name>
    <name type="common">Tanaka's snailfish</name>
    <dbReference type="NCBI Taxonomy" id="230148"/>
    <lineage>
        <taxon>Eukaryota</taxon>
        <taxon>Metazoa</taxon>
        <taxon>Chordata</taxon>
        <taxon>Craniata</taxon>
        <taxon>Vertebrata</taxon>
        <taxon>Euteleostomi</taxon>
        <taxon>Actinopterygii</taxon>
        <taxon>Neopterygii</taxon>
        <taxon>Teleostei</taxon>
        <taxon>Neoteleostei</taxon>
        <taxon>Acanthomorphata</taxon>
        <taxon>Eupercaria</taxon>
        <taxon>Perciformes</taxon>
        <taxon>Cottioidei</taxon>
        <taxon>Cottales</taxon>
        <taxon>Liparidae</taxon>
        <taxon>Liparis</taxon>
    </lineage>
</organism>
<feature type="disulfide bond" evidence="5">
    <location>
        <begin position="14"/>
        <end position="23"/>
    </location>
</feature>
<dbReference type="AlphaFoldDB" id="A0A4Z2EE26"/>
<dbReference type="SUPFAM" id="SSF57196">
    <property type="entry name" value="EGF/Laminin"/>
    <property type="match status" value="1"/>
</dbReference>
<comment type="caution">
    <text evidence="5">Lacks conserved residue(s) required for the propagation of feature annotation.</text>
</comment>
<dbReference type="InterPro" id="IPR036773">
    <property type="entry name" value="TB_dom_sf"/>
</dbReference>
<protein>
    <submittedName>
        <fullName evidence="8">Latent-transforming growth factor beta-binding protein 3</fullName>
    </submittedName>
</protein>
<sequence length="240" mass="27110">MNGGVCSSRKHCLCLPGFTGRLCQFPLQQTQQAQAARGNKQPVYPVALKPEGRHMVEQLSIGRTQFTQTHSVLTLPMSHSSEVQFNVRVHHAPDTSVVIQPLDQSDAKPPPPHKPRQFTVRHKPKGRCFQETTPKQACNSTPLPVLTNQEDCCGSVGNSWGQNKCYQCPKLPSECASCTAYAYFIYFICILHILHMHTQLNILHILHMHTYTKHTSYTSYAYSTKHTSYTSYAYFICILN</sequence>
<keyword evidence="5" id="KW-0245">EGF-like domain</keyword>
<name>A0A4Z2EE26_9TELE</name>
<evidence type="ECO:0000256" key="5">
    <source>
        <dbReference type="PROSITE-ProRule" id="PRU00076"/>
    </source>
</evidence>
<keyword evidence="2" id="KW-0677">Repeat</keyword>
<feature type="domain" description="EGF-like" evidence="6">
    <location>
        <begin position="1"/>
        <end position="24"/>
    </location>
</feature>
<evidence type="ECO:0000259" key="6">
    <source>
        <dbReference type="PROSITE" id="PS50026"/>
    </source>
</evidence>
<feature type="domain" description="TB" evidence="7">
    <location>
        <begin position="126"/>
        <end position="169"/>
    </location>
</feature>
<keyword evidence="3 5" id="KW-1015">Disulfide bond</keyword>
<keyword evidence="9" id="KW-1185">Reference proteome</keyword>
<evidence type="ECO:0000256" key="2">
    <source>
        <dbReference type="ARBA" id="ARBA00022737"/>
    </source>
</evidence>
<dbReference type="Gene3D" id="3.90.290.10">
    <property type="entry name" value="TGF-beta binding (TB) domain"/>
    <property type="match status" value="1"/>
</dbReference>